<feature type="compositionally biased region" description="Basic and acidic residues" evidence="1">
    <location>
        <begin position="285"/>
        <end position="294"/>
    </location>
</feature>
<reference evidence="4" key="1">
    <citation type="submission" date="2023-06" db="EMBL/GenBank/DDBJ databases">
        <title>Reference genome for the Northern bat (Eptesicus nilssonii), a most northern bat species.</title>
        <authorList>
            <person name="Laine V.N."/>
            <person name="Pulliainen A.T."/>
            <person name="Lilley T.M."/>
        </authorList>
    </citation>
    <scope>NUCLEOTIDE SEQUENCE</scope>
    <source>
        <strain evidence="4">BLF_Eptnil</strain>
        <tissue evidence="4">Kidney</tissue>
    </source>
</reference>
<feature type="compositionally biased region" description="Basic and acidic residues" evidence="1">
    <location>
        <begin position="442"/>
        <end position="453"/>
    </location>
</feature>
<feature type="domain" description="Paraneoplastic antigen Ma-like N-terminal" evidence="2">
    <location>
        <begin position="1"/>
        <end position="92"/>
    </location>
</feature>
<dbReference type="Pfam" id="PF20846">
    <property type="entry name" value="PNMA_N"/>
    <property type="match status" value="1"/>
</dbReference>
<dbReference type="PANTHER" id="PTHR23095:SF21">
    <property type="entry name" value="PARANEOPLASTIC ANTIGEN-LIKE PROTEIN 8A"/>
    <property type="match status" value="1"/>
</dbReference>
<name>A0AA40HFU2_CNENI</name>
<accession>A0AA40HFU2</accession>
<gene>
    <name evidence="4" type="ORF">QTO34_010227</name>
</gene>
<evidence type="ECO:0000313" key="4">
    <source>
        <dbReference type="EMBL" id="KAK1330042.1"/>
    </source>
</evidence>
<evidence type="ECO:0000259" key="3">
    <source>
        <dbReference type="Pfam" id="PF20847"/>
    </source>
</evidence>
<feature type="compositionally biased region" description="Polar residues" evidence="1">
    <location>
        <begin position="471"/>
        <end position="480"/>
    </location>
</feature>
<feature type="compositionally biased region" description="Basic residues" evidence="1">
    <location>
        <begin position="222"/>
        <end position="240"/>
    </location>
</feature>
<organism evidence="4 5">
    <name type="scientific">Cnephaeus nilssonii</name>
    <name type="common">Northern bat</name>
    <name type="synonym">Eptesicus nilssonii</name>
    <dbReference type="NCBI Taxonomy" id="3371016"/>
    <lineage>
        <taxon>Eukaryota</taxon>
        <taxon>Metazoa</taxon>
        <taxon>Chordata</taxon>
        <taxon>Craniata</taxon>
        <taxon>Vertebrata</taxon>
        <taxon>Euteleostomi</taxon>
        <taxon>Mammalia</taxon>
        <taxon>Eutheria</taxon>
        <taxon>Laurasiatheria</taxon>
        <taxon>Chiroptera</taxon>
        <taxon>Yangochiroptera</taxon>
        <taxon>Vespertilionidae</taxon>
        <taxon>Cnephaeus</taxon>
    </lineage>
</organism>
<feature type="compositionally biased region" description="Low complexity" evidence="1">
    <location>
        <begin position="492"/>
        <end position="505"/>
    </location>
</feature>
<dbReference type="EMBL" id="JAULJE010000021">
    <property type="protein sequence ID" value="KAK1330042.1"/>
    <property type="molecule type" value="Genomic_DNA"/>
</dbReference>
<dbReference type="Pfam" id="PF20847">
    <property type="entry name" value="PNM8A"/>
    <property type="match status" value="1"/>
</dbReference>
<sequence>MTMTLLEDWCRGMDVDIHRALLVAGIPQDCGQEEIEETLNRVLSPLGPYHVLNKIFLREENAKAALVEVGERVSLRAVPREFPGRGGVWRVVCRNPTQDAEFLKNLNEFLEAEGRTWEDVVRLLHLNNAPAPRNQNPPPGNWVEALGALLGTVMQVIVHMDTELRSQEEARAQEAEEAYALAMAASTAGRKVRKEPGGAALKMENPGGWDDTEDEGDPPKPLVRKARAKAHSRRKKQKKNPKQERVSWKKPKGPQSNSPASLEGPEADDGETSEVSECPGSSREPCVKQEESALKKPVQKWAWESPGNARQDARSEAAGPQVAFEPDQDDDLKPPPKKKAMRWAPAKSPGSSRKKKKVSLGPVSYVLVDVEGTKKKPLIPKKGPGLRRGMSGHRALRGSRPAGSPASTSQGIQATPEGSPPDADFNAAGPGQWQRRCSSGCHGDRWAAERKEAVTSLREQVQRPQPHLSLVTGTESSLWASGTEPEPPPCLPGLHPQHPGGSSPSEIPPRPPQRDPQPQVC</sequence>
<feature type="compositionally biased region" description="Acidic residues" evidence="1">
    <location>
        <begin position="265"/>
        <end position="274"/>
    </location>
</feature>
<dbReference type="AlphaFoldDB" id="A0AA40HFU2"/>
<feature type="region of interest" description="Disordered" evidence="1">
    <location>
        <begin position="188"/>
        <end position="521"/>
    </location>
</feature>
<dbReference type="Proteomes" id="UP001177744">
    <property type="component" value="Unassembled WGS sequence"/>
</dbReference>
<dbReference type="InterPro" id="IPR048271">
    <property type="entry name" value="PNMA_N"/>
</dbReference>
<keyword evidence="5" id="KW-1185">Reference proteome</keyword>
<dbReference type="InterPro" id="IPR049131">
    <property type="entry name" value="PNM8A_C"/>
</dbReference>
<feature type="compositionally biased region" description="Pro residues" evidence="1">
    <location>
        <begin position="506"/>
        <end position="515"/>
    </location>
</feature>
<dbReference type="InterPro" id="IPR026523">
    <property type="entry name" value="PNMA"/>
</dbReference>
<protein>
    <recommendedName>
        <fullName evidence="6">PNMA-like protein 1</fullName>
    </recommendedName>
</protein>
<evidence type="ECO:0000256" key="1">
    <source>
        <dbReference type="SAM" id="MobiDB-lite"/>
    </source>
</evidence>
<evidence type="ECO:0008006" key="6">
    <source>
        <dbReference type="Google" id="ProtNLM"/>
    </source>
</evidence>
<proteinExistence type="predicted"/>
<feature type="domain" description="Paraneoplastic antigen-like protein 8A C-terminal" evidence="3">
    <location>
        <begin position="138"/>
        <end position="355"/>
    </location>
</feature>
<comment type="caution">
    <text evidence="4">The sequence shown here is derived from an EMBL/GenBank/DDBJ whole genome shotgun (WGS) entry which is preliminary data.</text>
</comment>
<dbReference type="PANTHER" id="PTHR23095">
    <property type="entry name" value="PARANEOPLASTIC ANTIGEN"/>
    <property type="match status" value="1"/>
</dbReference>
<evidence type="ECO:0000313" key="5">
    <source>
        <dbReference type="Proteomes" id="UP001177744"/>
    </source>
</evidence>
<evidence type="ECO:0000259" key="2">
    <source>
        <dbReference type="Pfam" id="PF20846"/>
    </source>
</evidence>